<evidence type="ECO:0000313" key="4">
    <source>
        <dbReference type="Proteomes" id="UP000027931"/>
    </source>
</evidence>
<proteinExistence type="predicted"/>
<dbReference type="eggNOG" id="COG3108">
    <property type="taxonomic scope" value="Bacteria"/>
</dbReference>
<evidence type="ECO:0000256" key="1">
    <source>
        <dbReference type="SAM" id="SignalP"/>
    </source>
</evidence>
<feature type="signal peptide" evidence="1">
    <location>
        <begin position="1"/>
        <end position="26"/>
    </location>
</feature>
<evidence type="ECO:0000313" key="3">
    <source>
        <dbReference type="EMBL" id="KEO84695.1"/>
    </source>
</evidence>
<protein>
    <recommendedName>
        <fullName evidence="2">Peptidase M15A C-terminal domain-containing protein</fullName>
    </recommendedName>
</protein>
<keyword evidence="1" id="KW-0732">Signal</keyword>
<organism evidence="3 4">
    <name type="scientific">Tumebacillus flagellatus</name>
    <dbReference type="NCBI Taxonomy" id="1157490"/>
    <lineage>
        <taxon>Bacteria</taxon>
        <taxon>Bacillati</taxon>
        <taxon>Bacillota</taxon>
        <taxon>Bacilli</taxon>
        <taxon>Bacillales</taxon>
        <taxon>Alicyclobacillaceae</taxon>
        <taxon>Tumebacillus</taxon>
    </lineage>
</organism>
<dbReference type="EMBL" id="JMIR01000003">
    <property type="protein sequence ID" value="KEO84695.1"/>
    <property type="molecule type" value="Genomic_DNA"/>
</dbReference>
<comment type="caution">
    <text evidence="3">The sequence shown here is derived from an EMBL/GenBank/DDBJ whole genome shotgun (WGS) entry which is preliminary data.</text>
</comment>
<dbReference type="Proteomes" id="UP000027931">
    <property type="component" value="Unassembled WGS sequence"/>
</dbReference>
<feature type="chain" id="PRO_5038871643" description="Peptidase M15A C-terminal domain-containing protein" evidence="1">
    <location>
        <begin position="27"/>
        <end position="284"/>
    </location>
</feature>
<feature type="domain" description="Peptidase M15A C-terminal" evidence="2">
    <location>
        <begin position="169"/>
        <end position="241"/>
    </location>
</feature>
<dbReference type="RefSeq" id="WP_052035957.1">
    <property type="nucleotide sequence ID" value="NZ_JMIR01000003.1"/>
</dbReference>
<keyword evidence="4" id="KW-1185">Reference proteome</keyword>
<accession>A0A074LVW3</accession>
<dbReference type="SUPFAM" id="SSF55166">
    <property type="entry name" value="Hedgehog/DD-peptidase"/>
    <property type="match status" value="1"/>
</dbReference>
<name>A0A074LVW3_9BACL</name>
<evidence type="ECO:0000259" key="2">
    <source>
        <dbReference type="Pfam" id="PF08291"/>
    </source>
</evidence>
<dbReference type="InterPro" id="IPR009045">
    <property type="entry name" value="Zn_M74/Hedgehog-like"/>
</dbReference>
<gene>
    <name evidence="3" type="ORF">EL26_04025</name>
</gene>
<dbReference type="InterPro" id="IPR013230">
    <property type="entry name" value="Peptidase_M15A_C"/>
</dbReference>
<dbReference type="STRING" id="1157490.EL26_04025"/>
<reference evidence="3 4" key="1">
    <citation type="journal article" date="2013" name="Int. J. Syst. Evol. Microbiol.">
        <title>Tumebacillus flagellatus sp. nov., an alpha-amylase/pullulanase-producing bacterium isolated from cassava wastewater.</title>
        <authorList>
            <person name="Wang Q."/>
            <person name="Xie N."/>
            <person name="Qin Y."/>
            <person name="Shen N."/>
            <person name="Zhu J."/>
            <person name="Mi H."/>
            <person name="Huang R."/>
        </authorList>
    </citation>
    <scope>NUCLEOTIDE SEQUENCE [LARGE SCALE GENOMIC DNA]</scope>
    <source>
        <strain evidence="3 4">GST4</strain>
    </source>
</reference>
<sequence>MKSTFAKGALALAVAAAAFSFVGVDAASAASQNISASITKVVAADYYIYMSWGAVSGASKYVIKTSNYPSVDASDVDWATTTGTTLTKQMATNVGYRYFRVYAYDSAGTLLGYSNQVGAAKYQSGSVIRMKTDSSLTSSYPAPTGTNYTKPVWFITLDSTSKAAYVSPNFQLGEFISESTITSGIVDPMMVQHLQNARNRKGSAMSLNSGYRTPGHNASVGGATYSRHMYGDAVDVPATTTSDYNYYQNLFAPEGPDYVESFAEAGYSHWHGDWRNEVRDYSNF</sequence>
<dbReference type="Gene3D" id="3.30.1380.10">
    <property type="match status" value="1"/>
</dbReference>
<dbReference type="Pfam" id="PF08291">
    <property type="entry name" value="Peptidase_M15_3"/>
    <property type="match status" value="1"/>
</dbReference>
<dbReference type="AlphaFoldDB" id="A0A074LVW3"/>